<proteinExistence type="predicted"/>
<dbReference type="SUPFAM" id="SSF46565">
    <property type="entry name" value="Chaperone J-domain"/>
    <property type="match status" value="1"/>
</dbReference>
<sequence length="588" mass="64196">MDEFGVLVESIGFKAQGKSAPLSDLKTKSRNLGLNSGFTPKPPSNSANGSFNNNSGGFDAFDDVFGGTVRKPSGGVGFDLGSIFNGSTNNVSGNSFVYDDDDDIFGVMPKKSAQMEDLFGSFGGIGLGSNGARKVETKAQGFDDLIPGFGGTGPSRNGLIFNAYDSTGASANTPVFLFDFNGCEDGKRIALVFAGVLVVVWEAWQFAVNHFVIRPKDFVSLNFISWLMINQSSDLARSLEVKLKTFDRTTNHYLPGLEFVPVCFIGNAETSWSSLSSGHSAKSTTTSADDPFVFLEQSSSQAYSSSGLFSEPLKNDAGKSSVFSSFDELEGFAMGKVQNKANGQSNYFQKERAESAAQDLDSIFGMGSKPSSGSMHKAKTVDPVYDSLFQSRGNPVAKNVPPTSSAVKKASPSTNIGNDFSFIFGEIATSSGEFQEIKGESEERRKARLNHHMRTQKRMARAKALAEKNQRDFQTQQEQEERHLAWFQRIADTLDDDIKQWAAGKEGNLRALLSSLQDVLWPDCGWQPVSLTDLITSASVKKVYYKATLCVHPDKVQQKGANIEQKYTAEKIFDRLKEAWNKFNAEEL</sequence>
<dbReference type="PANTHER" id="PTHR23172:SF89">
    <property type="entry name" value="CHAPERONE J-DOMAIN SUPERFAMILY"/>
    <property type="match status" value="1"/>
</dbReference>
<gene>
    <name evidence="2" type="ORF">RHSIM_Rhsim11G0070500</name>
</gene>
<dbReference type="Gene3D" id="1.10.287.110">
    <property type="entry name" value="DnaJ domain"/>
    <property type="match status" value="1"/>
</dbReference>
<keyword evidence="3" id="KW-1185">Reference proteome</keyword>
<dbReference type="InterPro" id="IPR036869">
    <property type="entry name" value="J_dom_sf"/>
</dbReference>
<name>A0A834LA97_RHOSS</name>
<reference evidence="2" key="1">
    <citation type="submission" date="2019-11" db="EMBL/GenBank/DDBJ databases">
        <authorList>
            <person name="Liu Y."/>
            <person name="Hou J."/>
            <person name="Li T.-Q."/>
            <person name="Guan C.-H."/>
            <person name="Wu X."/>
            <person name="Wu H.-Z."/>
            <person name="Ling F."/>
            <person name="Zhang R."/>
            <person name="Shi X.-G."/>
            <person name="Ren J.-P."/>
            <person name="Chen E.-F."/>
            <person name="Sun J.-M."/>
        </authorList>
    </citation>
    <scope>NUCLEOTIDE SEQUENCE</scope>
    <source>
        <strain evidence="2">Adult_tree_wgs_1</strain>
        <tissue evidence="2">Leaves</tissue>
    </source>
</reference>
<dbReference type="GO" id="GO:0031982">
    <property type="term" value="C:vesicle"/>
    <property type="evidence" value="ECO:0007669"/>
    <property type="project" value="TreeGrafter"/>
</dbReference>
<dbReference type="GO" id="GO:0072318">
    <property type="term" value="P:clathrin coat disassembly"/>
    <property type="evidence" value="ECO:0007669"/>
    <property type="project" value="TreeGrafter"/>
</dbReference>
<dbReference type="GO" id="GO:0072583">
    <property type="term" value="P:clathrin-dependent endocytosis"/>
    <property type="evidence" value="ECO:0007669"/>
    <property type="project" value="TreeGrafter"/>
</dbReference>
<comment type="caution">
    <text evidence="2">The sequence shown here is derived from an EMBL/GenBank/DDBJ whole genome shotgun (WGS) entry which is preliminary data.</text>
</comment>
<dbReference type="Proteomes" id="UP000626092">
    <property type="component" value="Unassembled WGS sequence"/>
</dbReference>
<dbReference type="GO" id="GO:0005737">
    <property type="term" value="C:cytoplasm"/>
    <property type="evidence" value="ECO:0007669"/>
    <property type="project" value="TreeGrafter"/>
</dbReference>
<feature type="region of interest" description="Disordered" evidence="1">
    <location>
        <begin position="31"/>
        <end position="52"/>
    </location>
</feature>
<organism evidence="2 3">
    <name type="scientific">Rhododendron simsii</name>
    <name type="common">Sims's rhododendron</name>
    <dbReference type="NCBI Taxonomy" id="118357"/>
    <lineage>
        <taxon>Eukaryota</taxon>
        <taxon>Viridiplantae</taxon>
        <taxon>Streptophyta</taxon>
        <taxon>Embryophyta</taxon>
        <taxon>Tracheophyta</taxon>
        <taxon>Spermatophyta</taxon>
        <taxon>Magnoliopsida</taxon>
        <taxon>eudicotyledons</taxon>
        <taxon>Gunneridae</taxon>
        <taxon>Pentapetalae</taxon>
        <taxon>asterids</taxon>
        <taxon>Ericales</taxon>
        <taxon>Ericaceae</taxon>
        <taxon>Ericoideae</taxon>
        <taxon>Rhodoreae</taxon>
        <taxon>Rhododendron</taxon>
    </lineage>
</organism>
<evidence type="ECO:0000313" key="2">
    <source>
        <dbReference type="EMBL" id="KAF7126308.1"/>
    </source>
</evidence>
<evidence type="ECO:0000256" key="1">
    <source>
        <dbReference type="SAM" id="MobiDB-lite"/>
    </source>
</evidence>
<dbReference type="AlphaFoldDB" id="A0A834LA97"/>
<dbReference type="GO" id="GO:0030276">
    <property type="term" value="F:clathrin binding"/>
    <property type="evidence" value="ECO:0007669"/>
    <property type="project" value="TreeGrafter"/>
</dbReference>
<dbReference type="EMBL" id="WJXA01000011">
    <property type="protein sequence ID" value="KAF7126308.1"/>
    <property type="molecule type" value="Genomic_DNA"/>
</dbReference>
<accession>A0A834LA97</accession>
<protein>
    <submittedName>
        <fullName evidence="2">Uncharacterized protein</fullName>
    </submittedName>
</protein>
<dbReference type="OrthoDB" id="1717591at2759"/>
<evidence type="ECO:0000313" key="3">
    <source>
        <dbReference type="Proteomes" id="UP000626092"/>
    </source>
</evidence>
<dbReference type="PANTHER" id="PTHR23172">
    <property type="entry name" value="AUXILIN/CYCLIN G-ASSOCIATED KINASE-RELATED"/>
    <property type="match status" value="1"/>
</dbReference>